<evidence type="ECO:0008006" key="3">
    <source>
        <dbReference type="Google" id="ProtNLM"/>
    </source>
</evidence>
<evidence type="ECO:0000313" key="1">
    <source>
        <dbReference type="EMBL" id="MFC3205832.1"/>
    </source>
</evidence>
<reference evidence="2" key="1">
    <citation type="journal article" date="2019" name="Int. J. Syst. Evol. Microbiol.">
        <title>The Global Catalogue of Microorganisms (GCM) 10K type strain sequencing project: providing services to taxonomists for standard genome sequencing and annotation.</title>
        <authorList>
            <consortium name="The Broad Institute Genomics Platform"/>
            <consortium name="The Broad Institute Genome Sequencing Center for Infectious Disease"/>
            <person name="Wu L."/>
            <person name="Ma J."/>
        </authorList>
    </citation>
    <scope>NUCLEOTIDE SEQUENCE [LARGE SCALE GENOMIC DNA]</scope>
    <source>
        <strain evidence="2">KCTC 52165</strain>
    </source>
</reference>
<dbReference type="RefSeq" id="WP_378219651.1">
    <property type="nucleotide sequence ID" value="NZ_JBHRTK010000007.1"/>
</dbReference>
<accession>A0ABV7K945</accession>
<proteinExistence type="predicted"/>
<organism evidence="1 2">
    <name type="scientific">Aquamicrobium soli</name>
    <dbReference type="NCBI Taxonomy" id="1811518"/>
    <lineage>
        <taxon>Bacteria</taxon>
        <taxon>Pseudomonadati</taxon>
        <taxon>Pseudomonadota</taxon>
        <taxon>Alphaproteobacteria</taxon>
        <taxon>Hyphomicrobiales</taxon>
        <taxon>Phyllobacteriaceae</taxon>
        <taxon>Aquamicrobium</taxon>
    </lineage>
</organism>
<dbReference type="EMBL" id="JBHRTK010000007">
    <property type="protein sequence ID" value="MFC3205832.1"/>
    <property type="molecule type" value="Genomic_DNA"/>
</dbReference>
<comment type="caution">
    <text evidence="1">The sequence shown here is derived from an EMBL/GenBank/DDBJ whole genome shotgun (WGS) entry which is preliminary data.</text>
</comment>
<dbReference type="Proteomes" id="UP001595583">
    <property type="component" value="Unassembled WGS sequence"/>
</dbReference>
<gene>
    <name evidence="1" type="ORF">ACFOHJ_06395</name>
</gene>
<protein>
    <recommendedName>
        <fullName evidence="3">Transposase</fullName>
    </recommendedName>
</protein>
<name>A0ABV7K945_9HYPH</name>
<keyword evidence="2" id="KW-1185">Reference proteome</keyword>
<sequence>MAEQPAADDEVVRAMELEQKQLAGLKRAKLRSTTWLPEIALSTFRAVRNSSSRDRSRQHIF</sequence>
<evidence type="ECO:0000313" key="2">
    <source>
        <dbReference type="Proteomes" id="UP001595583"/>
    </source>
</evidence>